<proteinExistence type="inferred from homology"/>
<keyword evidence="5" id="KW-0732">Signal</keyword>
<keyword evidence="6 12" id="KW-1133">Transmembrane helix</keyword>
<feature type="transmembrane region" description="Helical" evidence="12">
    <location>
        <begin position="573"/>
        <end position="596"/>
    </location>
</feature>
<dbReference type="InterPro" id="IPR011500">
    <property type="entry name" value="GPCR_3_9-Cys_dom"/>
</dbReference>
<dbReference type="SUPFAM" id="SSF53822">
    <property type="entry name" value="Periplasmic binding protein-like I"/>
    <property type="match status" value="1"/>
</dbReference>
<dbReference type="CDD" id="cd15283">
    <property type="entry name" value="7tmC_V2R_pheromone"/>
    <property type="match status" value="1"/>
</dbReference>
<dbReference type="InterPro" id="IPR017978">
    <property type="entry name" value="GPCR_3_C"/>
</dbReference>
<dbReference type="PANTHER" id="PTHR24061:SF504">
    <property type="entry name" value="EXTRACELLULAR CALCIUM-SENSING RECEPTOR ISOFORM X2-RELATED"/>
    <property type="match status" value="1"/>
</dbReference>
<dbReference type="InterPro" id="IPR000337">
    <property type="entry name" value="GPCR_3"/>
</dbReference>
<evidence type="ECO:0000256" key="12">
    <source>
        <dbReference type="SAM" id="Phobius"/>
    </source>
</evidence>
<dbReference type="Pfam" id="PF07562">
    <property type="entry name" value="NCD3G"/>
    <property type="match status" value="1"/>
</dbReference>
<gene>
    <name evidence="14" type="ORF">Q7C36_009466</name>
</gene>
<feature type="transmembrane region" description="Helical" evidence="12">
    <location>
        <begin position="767"/>
        <end position="787"/>
    </location>
</feature>
<evidence type="ECO:0000259" key="13">
    <source>
        <dbReference type="PROSITE" id="PS50259"/>
    </source>
</evidence>
<comment type="caution">
    <text evidence="14">The sequence shown here is derived from an EMBL/GenBank/DDBJ whole genome shotgun (WGS) entry which is preliminary data.</text>
</comment>
<dbReference type="InterPro" id="IPR001828">
    <property type="entry name" value="ANF_lig-bd_rcpt"/>
</dbReference>
<keyword evidence="10" id="KW-0325">Glycoprotein</keyword>
<comment type="similarity">
    <text evidence="2">Belongs to the G-protein coupled receptor 3 family.</text>
</comment>
<feature type="transmembrane region" description="Helical" evidence="12">
    <location>
        <begin position="732"/>
        <end position="755"/>
    </location>
</feature>
<evidence type="ECO:0000256" key="6">
    <source>
        <dbReference type="ARBA" id="ARBA00022989"/>
    </source>
</evidence>
<evidence type="ECO:0000256" key="2">
    <source>
        <dbReference type="ARBA" id="ARBA00007242"/>
    </source>
</evidence>
<feature type="transmembrane region" description="Helical" evidence="12">
    <location>
        <begin position="611"/>
        <end position="631"/>
    </location>
</feature>
<dbReference type="PANTHER" id="PTHR24061">
    <property type="entry name" value="CALCIUM-SENSING RECEPTOR-RELATED"/>
    <property type="match status" value="1"/>
</dbReference>
<dbReference type="GO" id="GO:0004930">
    <property type="term" value="F:G protein-coupled receptor activity"/>
    <property type="evidence" value="ECO:0007669"/>
    <property type="project" value="UniProtKB-KW"/>
</dbReference>
<dbReference type="GO" id="GO:0005886">
    <property type="term" value="C:plasma membrane"/>
    <property type="evidence" value="ECO:0007669"/>
    <property type="project" value="UniProtKB-SubCell"/>
</dbReference>
<keyword evidence="9" id="KW-0675">Receptor</keyword>
<dbReference type="Gene3D" id="2.10.50.30">
    <property type="entry name" value="GPCR, family 3, nine cysteines domain"/>
    <property type="match status" value="1"/>
</dbReference>
<evidence type="ECO:0000256" key="1">
    <source>
        <dbReference type="ARBA" id="ARBA00004651"/>
    </source>
</evidence>
<evidence type="ECO:0000256" key="4">
    <source>
        <dbReference type="ARBA" id="ARBA00022692"/>
    </source>
</evidence>
<dbReference type="PROSITE" id="PS50259">
    <property type="entry name" value="G_PROTEIN_RECEP_F3_4"/>
    <property type="match status" value="1"/>
</dbReference>
<dbReference type="PRINTS" id="PR00248">
    <property type="entry name" value="GPCRMGR"/>
</dbReference>
<evidence type="ECO:0000256" key="3">
    <source>
        <dbReference type="ARBA" id="ARBA00022475"/>
    </source>
</evidence>
<dbReference type="PROSITE" id="PS00981">
    <property type="entry name" value="G_PROTEIN_RECEP_F3_3"/>
    <property type="match status" value="1"/>
</dbReference>
<feature type="transmembrane region" description="Helical" evidence="12">
    <location>
        <begin position="643"/>
        <end position="667"/>
    </location>
</feature>
<dbReference type="InterPro" id="IPR004073">
    <property type="entry name" value="GPCR_3_vmron_rcpt_2"/>
</dbReference>
<dbReference type="FunFam" id="2.10.50.30:FF:000002">
    <property type="entry name" value="Vomeronasal 2 receptor, h1"/>
    <property type="match status" value="1"/>
</dbReference>
<dbReference type="Proteomes" id="UP001187315">
    <property type="component" value="Unassembled WGS sequence"/>
</dbReference>
<feature type="transmembrane region" description="Helical" evidence="12">
    <location>
        <begin position="799"/>
        <end position="822"/>
    </location>
</feature>
<dbReference type="PRINTS" id="PR01535">
    <property type="entry name" value="VOMERONASL2R"/>
</dbReference>
<dbReference type="Pfam" id="PF00003">
    <property type="entry name" value="7tm_3"/>
    <property type="match status" value="1"/>
</dbReference>
<keyword evidence="4 12" id="KW-0812">Transmembrane</keyword>
<accession>A0AA88SS29</accession>
<evidence type="ECO:0000256" key="5">
    <source>
        <dbReference type="ARBA" id="ARBA00022729"/>
    </source>
</evidence>
<keyword evidence="15" id="KW-1185">Reference proteome</keyword>
<dbReference type="InterPro" id="IPR017979">
    <property type="entry name" value="GPCR_3_CS"/>
</dbReference>
<keyword evidence="11" id="KW-0807">Transducer</keyword>
<comment type="subcellular location">
    <subcellularLocation>
        <location evidence="1">Cell membrane</location>
        <topology evidence="1">Multi-pass membrane protein</topology>
    </subcellularLocation>
</comment>
<dbReference type="Pfam" id="PF01094">
    <property type="entry name" value="ANF_receptor"/>
    <property type="match status" value="1"/>
</dbReference>
<dbReference type="Gene3D" id="3.40.50.2300">
    <property type="match status" value="2"/>
</dbReference>
<evidence type="ECO:0000256" key="11">
    <source>
        <dbReference type="ARBA" id="ARBA00023224"/>
    </source>
</evidence>
<dbReference type="EMBL" id="JAVHJS010000009">
    <property type="protein sequence ID" value="KAK2847784.1"/>
    <property type="molecule type" value="Genomic_DNA"/>
</dbReference>
<protein>
    <recommendedName>
        <fullName evidence="13">G-protein coupled receptors family 3 profile domain-containing protein</fullName>
    </recommendedName>
</protein>
<evidence type="ECO:0000313" key="15">
    <source>
        <dbReference type="Proteomes" id="UP001187315"/>
    </source>
</evidence>
<organism evidence="14 15">
    <name type="scientific">Tachysurus vachellii</name>
    <name type="common">Darkbarbel catfish</name>
    <name type="synonym">Pelteobagrus vachellii</name>
    <dbReference type="NCBI Taxonomy" id="175792"/>
    <lineage>
        <taxon>Eukaryota</taxon>
        <taxon>Metazoa</taxon>
        <taxon>Chordata</taxon>
        <taxon>Craniata</taxon>
        <taxon>Vertebrata</taxon>
        <taxon>Euteleostomi</taxon>
        <taxon>Actinopterygii</taxon>
        <taxon>Neopterygii</taxon>
        <taxon>Teleostei</taxon>
        <taxon>Ostariophysi</taxon>
        <taxon>Siluriformes</taxon>
        <taxon>Bagridae</taxon>
        <taxon>Tachysurus</taxon>
    </lineage>
</organism>
<keyword evidence="7" id="KW-0297">G-protein coupled receptor</keyword>
<evidence type="ECO:0000256" key="10">
    <source>
        <dbReference type="ARBA" id="ARBA00023180"/>
    </source>
</evidence>
<dbReference type="CDD" id="cd06364">
    <property type="entry name" value="PBP1_CaSR"/>
    <property type="match status" value="1"/>
</dbReference>
<feature type="domain" description="G-protein coupled receptors family 3 profile" evidence="13">
    <location>
        <begin position="573"/>
        <end position="837"/>
    </location>
</feature>
<name>A0AA88SS29_TACVA</name>
<dbReference type="InterPro" id="IPR028082">
    <property type="entry name" value="Peripla_BP_I"/>
</dbReference>
<reference evidence="14" key="1">
    <citation type="submission" date="2023-08" db="EMBL/GenBank/DDBJ databases">
        <title>Pelteobagrus vachellii genome.</title>
        <authorList>
            <person name="Liu H."/>
        </authorList>
    </citation>
    <scope>NUCLEOTIDE SEQUENCE</scope>
    <source>
        <strain evidence="14">PRFRI_2022a</strain>
        <tissue evidence="14">Muscle</tissue>
    </source>
</reference>
<dbReference type="InterPro" id="IPR000068">
    <property type="entry name" value="GPCR_3_Ca_sens_rcpt-rel"/>
</dbReference>
<keyword evidence="3" id="KW-1003">Cell membrane</keyword>
<dbReference type="InterPro" id="IPR038550">
    <property type="entry name" value="GPCR_3_9-Cys_sf"/>
</dbReference>
<feature type="transmembrane region" description="Helical" evidence="12">
    <location>
        <begin position="687"/>
        <end position="705"/>
    </location>
</feature>
<dbReference type="AlphaFoldDB" id="A0AA88SS29"/>
<evidence type="ECO:0000256" key="7">
    <source>
        <dbReference type="ARBA" id="ARBA00023040"/>
    </source>
</evidence>
<evidence type="ECO:0000313" key="14">
    <source>
        <dbReference type="EMBL" id="KAK2847784.1"/>
    </source>
</evidence>
<keyword evidence="8 12" id="KW-0472">Membrane</keyword>
<dbReference type="FunFam" id="3.40.50.2300:FF:000016">
    <property type="entry name" value="Taste 1 receptor member 2"/>
    <property type="match status" value="1"/>
</dbReference>
<evidence type="ECO:0000256" key="8">
    <source>
        <dbReference type="ARBA" id="ARBA00023136"/>
    </source>
</evidence>
<evidence type="ECO:0000256" key="9">
    <source>
        <dbReference type="ARBA" id="ARBA00023170"/>
    </source>
</evidence>
<sequence>MSDPSSKCSLQGDFDQPAFMSDGDITIGGIFPLHYRVDLPTAEYTNKPLAAQCQGFDSRALRWALAMRLAIDEINNSTALLPNHTLGYRIFDSCATPVTAQRAVLAVLNDQNVGQGSLCTRGGPLLAIVGESGSSQSIVVSRTLQPFRIPMISYFSTCSCLSDRRQYPTFFRVVPSDDYQVKAIAQLLKRFHWTWIGVVTEDHDYGRFALQGLKREIENTDICLAYHEMIPKDFKQERVQEILNVMKHSTAKVVVVFSGEGEFNPFLREFSAQNITGIQWVASEAWVTASVLAETYPFLAGTIGFAIRQGYVPGLKEYLMTVNPQVYPSNPLVRELWETLYSCTSFTSSVNSNQLPQCTGQETINKQQSAYMNISSPRVTYNVYKAVYAIAHSLHNLFQCVPGNGPFANSECADFNDIYPWQLQHYLQEVSFSLSGEHVNFDMKGDSIPSYDLINWQRFPDGDINFINVGMYDGSMDAGKELVIMDEKIKWPGNQSKVPESICSNSCAPGFRKAVRHGEPLCCFDCVPCDSGKISNQTDSIDCMACPEDFWSNMKGTVCIPKVTEFLSHRDTMGIVLMVIAIVGSCLTISVLAIFLHHRGTPIVRINNSELSFFILLSLTLCFLCSLIFIGEPTTWSCMLRHTAFSITFSLCISCILGKTLVVLAAFTATQPGNNVMKWLGPTQQRLIIFSCTLVQVIICAAWLISSPPFPYKNTQYQHSKIILDCRVGSDLAFWCVLGYIGFLAGLCFILAFLARKLPGNFNEAKYITFSMLIFCAVWLAFIPAYVSSPGKFTTAVEIFAILASSFGLLLCLFAPKCYIILLKPEKNTKQNLMGKGTK</sequence>